<sequence length="319" mass="37195">MIKSMDYLSVITSGLAYLSKCVEARASINLNDINIHSENFYKEFFNLIYGYELNNLNSITKNSTSIDLADENKKLCFQVTCTNTIDKIKNTVDKFINEKLHEKYDTLKVLILTKKKDYNTKDYGKEGIYNFNIKEGVIDYRDVLRHIQNLPTEKQYEVKCFLERELNLKEVENTPKEVKTLMHMIQILSDDEHPSAGNGFAEKPDPENKIYKRFFDHSSIIINKYTRLAPMYGDILQCIRSESDVGLTKQKKMEIYLENQSDNFLIEANNNPIIALEKLKNFYCNKVSLIDNEYDESAIEFFLVDNLLRCTVFPNKEKA</sequence>
<gene>
    <name evidence="3" type="ORF">CKS_1166</name>
    <name evidence="2" type="ORF">DSJ_02340</name>
</gene>
<dbReference type="EMBL" id="CP017581">
    <property type="protein sequence ID" value="ARF48317.1"/>
    <property type="molecule type" value="Genomic_DNA"/>
</dbReference>
<dbReference type="NCBIfam" id="NF033859">
    <property type="entry name" value="SMEK_N"/>
    <property type="match status" value="1"/>
</dbReference>
<protein>
    <recommendedName>
        <fullName evidence="1">SMEK domain-containing protein</fullName>
    </recommendedName>
</protein>
<dbReference type="Proteomes" id="UP000005050">
    <property type="component" value="Unassembled WGS sequence"/>
</dbReference>
<reference evidence="2 5" key="3">
    <citation type="submission" date="2016-10" db="EMBL/GenBank/DDBJ databases">
        <title>Complete Genome Assembly of Pantoea stewartii subsp. stewartii DC283, a Corn Pathogen.</title>
        <authorList>
            <person name="Duong D.A."/>
            <person name="Stevens A.M."/>
            <person name="Jensen R.V."/>
        </authorList>
    </citation>
    <scope>NUCLEOTIDE SEQUENCE [LARGE SCALE GENOMIC DNA]</scope>
    <source>
        <strain evidence="2 5">DC283</strain>
    </source>
</reference>
<dbReference type="KEGG" id="pstw:DSJ_02340"/>
<organism evidence="3 4">
    <name type="scientific">Pantoea stewartii subsp. stewartii DC283</name>
    <dbReference type="NCBI Taxonomy" id="660596"/>
    <lineage>
        <taxon>Bacteria</taxon>
        <taxon>Pseudomonadati</taxon>
        <taxon>Pseudomonadota</taxon>
        <taxon>Gammaproteobacteria</taxon>
        <taxon>Enterobacterales</taxon>
        <taxon>Erwiniaceae</taxon>
        <taxon>Pantoea</taxon>
    </lineage>
</organism>
<dbReference type="STRING" id="660596.DSJ_02340"/>
<evidence type="ECO:0000313" key="3">
    <source>
        <dbReference type="EMBL" id="EHT98865.1"/>
    </source>
</evidence>
<evidence type="ECO:0000313" key="5">
    <source>
        <dbReference type="Proteomes" id="UP000192380"/>
    </source>
</evidence>
<dbReference type="RefSeq" id="WP_006121229.1">
    <property type="nucleotide sequence ID" value="NZ_AHIE01000032.1"/>
</dbReference>
<dbReference type="OrthoDB" id="9810187at2"/>
<evidence type="ECO:0000313" key="2">
    <source>
        <dbReference type="EMBL" id="ARF48317.1"/>
    </source>
</evidence>
<dbReference type="InterPro" id="IPR047740">
    <property type="entry name" value="SMEK_dom"/>
</dbReference>
<evidence type="ECO:0000313" key="4">
    <source>
        <dbReference type="Proteomes" id="UP000005050"/>
    </source>
</evidence>
<proteinExistence type="predicted"/>
<dbReference type="PATRIC" id="fig|660596.6.peg.3990"/>
<dbReference type="Proteomes" id="UP000192380">
    <property type="component" value="Chromosome"/>
</dbReference>
<dbReference type="EMBL" id="AHIE01000032">
    <property type="protein sequence ID" value="EHT98865.1"/>
    <property type="molecule type" value="Genomic_DNA"/>
</dbReference>
<reference evidence="3 4" key="1">
    <citation type="journal article" date="2012" name="Mol. Microbiol.">
        <title>The genetic and structural basis of two distinct terminal side branch residues in stewartan and amylovoran exopolysaccharides and their potential role in host adaptation.</title>
        <authorList>
            <person name="Wang X."/>
            <person name="Yang F."/>
            <person name="von Bodman S.B."/>
        </authorList>
    </citation>
    <scope>NUCLEOTIDE SEQUENCE [LARGE SCALE GENOMIC DNA]</scope>
    <source>
        <strain evidence="3 4">DC283</strain>
    </source>
</reference>
<dbReference type="AlphaFoldDB" id="H3RIA3"/>
<keyword evidence="5" id="KW-1185">Reference proteome</keyword>
<evidence type="ECO:0000259" key="1">
    <source>
        <dbReference type="Pfam" id="PF21941"/>
    </source>
</evidence>
<accession>H3RIA3</accession>
<dbReference type="Pfam" id="PF21941">
    <property type="entry name" value="SMEK_N"/>
    <property type="match status" value="1"/>
</dbReference>
<feature type="domain" description="SMEK" evidence="1">
    <location>
        <begin position="11"/>
        <end position="148"/>
    </location>
</feature>
<reference evidence="3" key="2">
    <citation type="submission" date="2012-01" db="EMBL/GenBank/DDBJ databases">
        <authorList>
            <person name="Biehl B.S."/>
            <person name="Ding Y."/>
            <person name="Dugan-Rocha S.P."/>
            <person name="Gibbs R.A."/>
            <person name="Glasner J.D."/>
            <person name="Kovar C."/>
            <person name="Muzny D.M."/>
            <person name="Neeno-Eckwall E.C."/>
            <person name="Perna N.T."/>
            <person name="Qin X."/>
            <person name="von Bodman S.B."/>
            <person name="Weinstock G.M."/>
        </authorList>
    </citation>
    <scope>NUCLEOTIDE SEQUENCE</scope>
    <source>
        <strain evidence="3">DC283</strain>
    </source>
</reference>
<name>H3RIA3_PANSE</name>